<dbReference type="RefSeq" id="WP_162389649.1">
    <property type="nucleotide sequence ID" value="NZ_CP045997.1"/>
</dbReference>
<evidence type="ECO:0000313" key="3">
    <source>
        <dbReference type="Proteomes" id="UP000464577"/>
    </source>
</evidence>
<evidence type="ECO:0000313" key="2">
    <source>
        <dbReference type="EMBL" id="QHV99246.1"/>
    </source>
</evidence>
<reference evidence="2 3" key="1">
    <citation type="submission" date="2019-11" db="EMBL/GenBank/DDBJ databases">
        <title>Spirosoma endbachense sp. nov., isolated from a natural salt meadow.</title>
        <authorList>
            <person name="Rojas J."/>
            <person name="Ambika Manirajan B."/>
            <person name="Ratering S."/>
            <person name="Suarez C."/>
            <person name="Geissler-Plaum R."/>
            <person name="Schnell S."/>
        </authorList>
    </citation>
    <scope>NUCLEOTIDE SEQUENCE [LARGE SCALE GENOMIC DNA]</scope>
    <source>
        <strain evidence="2 3">I-24</strain>
    </source>
</reference>
<evidence type="ECO:0000256" key="1">
    <source>
        <dbReference type="SAM" id="MobiDB-lite"/>
    </source>
</evidence>
<name>A0A6P1W694_9BACT</name>
<gene>
    <name evidence="2" type="ORF">GJR95_31405</name>
</gene>
<proteinExistence type="predicted"/>
<dbReference type="AlphaFoldDB" id="A0A6P1W694"/>
<feature type="compositionally biased region" description="Basic and acidic residues" evidence="1">
    <location>
        <begin position="73"/>
        <end position="91"/>
    </location>
</feature>
<dbReference type="KEGG" id="senf:GJR95_31405"/>
<dbReference type="EMBL" id="CP045997">
    <property type="protein sequence ID" value="QHV99246.1"/>
    <property type="molecule type" value="Genomic_DNA"/>
</dbReference>
<organism evidence="2 3">
    <name type="scientific">Spirosoma endbachense</name>
    <dbReference type="NCBI Taxonomy" id="2666025"/>
    <lineage>
        <taxon>Bacteria</taxon>
        <taxon>Pseudomonadati</taxon>
        <taxon>Bacteroidota</taxon>
        <taxon>Cytophagia</taxon>
        <taxon>Cytophagales</taxon>
        <taxon>Cytophagaceae</taxon>
        <taxon>Spirosoma</taxon>
    </lineage>
</organism>
<feature type="region of interest" description="Disordered" evidence="1">
    <location>
        <begin position="71"/>
        <end position="91"/>
    </location>
</feature>
<accession>A0A6P1W694</accession>
<sequence length="91" mass="10343">MDEKTSIYANTNDPYLRLNGIWYRRINGPGWTRIAPENAPPAYSWAPLQRKQWAVFRSTFVELNLLDNSATDAIEKGLPEEPPTKAKPDPA</sequence>
<protein>
    <submittedName>
        <fullName evidence="2">Uncharacterized protein</fullName>
    </submittedName>
</protein>
<dbReference type="Proteomes" id="UP000464577">
    <property type="component" value="Chromosome"/>
</dbReference>
<keyword evidence="3" id="KW-1185">Reference proteome</keyword>